<organism evidence="7 8">
    <name type="scientific">Blastomonas fulva</name>
    <dbReference type="NCBI Taxonomy" id="1550728"/>
    <lineage>
        <taxon>Bacteria</taxon>
        <taxon>Pseudomonadati</taxon>
        <taxon>Pseudomonadota</taxon>
        <taxon>Alphaproteobacteria</taxon>
        <taxon>Sphingomonadales</taxon>
        <taxon>Sphingomonadaceae</taxon>
        <taxon>Blastomonas</taxon>
    </lineage>
</organism>
<evidence type="ECO:0000256" key="1">
    <source>
        <dbReference type="ARBA" id="ARBA00007261"/>
    </source>
</evidence>
<keyword evidence="4" id="KW-0732">Signal</keyword>
<dbReference type="PANTHER" id="PTHR11851:SF49">
    <property type="entry name" value="MITOCHONDRIAL-PROCESSING PEPTIDASE SUBUNIT ALPHA"/>
    <property type="match status" value="1"/>
</dbReference>
<reference evidence="7 8" key="1">
    <citation type="submission" date="2017-03" db="EMBL/GenBank/DDBJ databases">
        <title>Complete genome sequence of Blastomonas fulva degrading microcsystin LR.</title>
        <authorList>
            <person name="Lee H.-g."/>
            <person name="Jin L."/>
            <person name="oh H.-M."/>
        </authorList>
    </citation>
    <scope>NUCLEOTIDE SEQUENCE [LARGE SCALE GENOMIC DNA]</scope>
    <source>
        <strain evidence="7 8">T2</strain>
    </source>
</reference>
<evidence type="ECO:0000259" key="5">
    <source>
        <dbReference type="Pfam" id="PF00675"/>
    </source>
</evidence>
<feature type="domain" description="Peptidase M16 N-terminal" evidence="5">
    <location>
        <begin position="53"/>
        <end position="176"/>
    </location>
</feature>
<feature type="signal peptide" evidence="4">
    <location>
        <begin position="1"/>
        <end position="25"/>
    </location>
</feature>
<protein>
    <submittedName>
        <fullName evidence="7">Peptidase M16</fullName>
    </submittedName>
</protein>
<dbReference type="SUPFAM" id="SSF63411">
    <property type="entry name" value="LuxS/MPP-like metallohydrolase"/>
    <property type="match status" value="4"/>
</dbReference>
<keyword evidence="2" id="KW-0645">Protease</keyword>
<dbReference type="PANTHER" id="PTHR11851">
    <property type="entry name" value="METALLOPROTEASE"/>
    <property type="match status" value="1"/>
</dbReference>
<dbReference type="InterPro" id="IPR011765">
    <property type="entry name" value="Pept_M16_N"/>
</dbReference>
<evidence type="ECO:0000313" key="8">
    <source>
        <dbReference type="Proteomes" id="UP000258016"/>
    </source>
</evidence>
<comment type="similarity">
    <text evidence="1">Belongs to the peptidase M16 family.</text>
</comment>
<feature type="domain" description="Peptidase M16 C-terminal" evidence="6">
    <location>
        <begin position="210"/>
        <end position="383"/>
    </location>
</feature>
<keyword evidence="2" id="KW-0482">Metalloprotease</keyword>
<dbReference type="Proteomes" id="UP000258016">
    <property type="component" value="Chromosome"/>
</dbReference>
<feature type="compositionally biased region" description="Low complexity" evidence="3">
    <location>
        <begin position="462"/>
        <end position="475"/>
    </location>
</feature>
<evidence type="ECO:0000256" key="4">
    <source>
        <dbReference type="SAM" id="SignalP"/>
    </source>
</evidence>
<feature type="chain" id="PRO_5045432144" evidence="4">
    <location>
        <begin position="26"/>
        <end position="974"/>
    </location>
</feature>
<dbReference type="Gene3D" id="3.30.830.10">
    <property type="entry name" value="Metalloenzyme, LuxS/M16 peptidase-like"/>
    <property type="match status" value="4"/>
</dbReference>
<dbReference type="RefSeq" id="WP_117352993.1">
    <property type="nucleotide sequence ID" value="NZ_CP020083.1"/>
</dbReference>
<feature type="domain" description="Peptidase M16 C-terminal" evidence="6">
    <location>
        <begin position="700"/>
        <end position="879"/>
    </location>
</feature>
<keyword evidence="2" id="KW-0378">Hydrolase</keyword>
<evidence type="ECO:0000313" key="7">
    <source>
        <dbReference type="EMBL" id="ASR52819.1"/>
    </source>
</evidence>
<evidence type="ECO:0000256" key="2">
    <source>
        <dbReference type="ARBA" id="ARBA00023049"/>
    </source>
</evidence>
<sequence>MFKPFRSLIAVSALALTVAIAPAYAQQAAPVAELVKTVNIPYQQFKLDNGLTVIVHEDRKAPIVAVSIWYDVGSKHEPKGKTGYAHLFEHIMFNGSENAKGDYFEYLKKLGATDFNGTTWFDRTNYFQTVPKAGLEGALFLESDRMGHLLNGITQDKLTNQIGVVQNEKRQGDNQPYGLVEYKQIEMLMPTEHPYGHSTIGSMADLQAASLDDMKKWFTDHYGPNNAILVLAGDINVAEARPLVEKWFGDIARGPQVAKLNPPLPTLDAVKVAEMKDKVPTARLYRFWSVPGLNDPDFAALDVAATVLGGLASSRLDNILVREEQTAVAVTASTLPFVHGSVFEAYVDVKPGADIEAVSKRFDEILADFIAKGPTADEVQRVATREAAGRIAGLEQVGGFTGKAVTLAEGALYSNDPAFYKTQLERLAAMTPEKVTAATTKWLTRPVAKLHVLPGERDAYADDAGGSAGQAEGDGPAMRAPLPRTGVLAAPAFYSSLASDAMAAGAASKQPLAAVDRTTFPEAGAVPDLDFPDVEEATLSNGIKVRFARRSAVPVVRVAVSFDAGYASDPKDALGTNSLMIALLKEGTRTLNSIQLAEAQERLGTNINATSDLDRTIVSMSAMKPNLGASLDLLADVIRNPAFDAKELERVRVQQLTRIQAEFSEPQGIALRNLPPLLYGASHPYGVPLTGTGDPAVVTKLTRDQLAAYHSQWMRPERASIFVVGDTTLKDMLPMLEQRFGKWPSNRMALMQKDFSAAIPAGQGRIILIDRPNSPQSLILAGQVLNAKGTDNLLALETANDIMGGDFLSRINMDLRETKGWSYGSRSLIQRPKNDVPFLIFAPVQTNQTGPSVSAIIDQMNGFIGDKGVTPEELDRTVKGSSLELAGTYERSSSVLSQMQSDALYGRPTNYAESLAAQYRSMDAAKLNGAMREALDPKTLTWLIVGDAAKIEDQLKALNMPIEVRRAAPAAGDK</sequence>
<name>A0ABM6MA29_9SPHN</name>
<dbReference type="InterPro" id="IPR007863">
    <property type="entry name" value="Peptidase_M16_C"/>
</dbReference>
<feature type="region of interest" description="Disordered" evidence="3">
    <location>
        <begin position="461"/>
        <end position="480"/>
    </location>
</feature>
<gene>
    <name evidence="7" type="ORF">B5J99_16240</name>
</gene>
<dbReference type="Pfam" id="PF00675">
    <property type="entry name" value="Peptidase_M16"/>
    <property type="match status" value="2"/>
</dbReference>
<dbReference type="GeneID" id="303487140"/>
<feature type="domain" description="Peptidase M16 N-terminal" evidence="5">
    <location>
        <begin position="552"/>
        <end position="677"/>
    </location>
</feature>
<dbReference type="Pfam" id="PF05193">
    <property type="entry name" value="Peptidase_M16_C"/>
    <property type="match status" value="2"/>
</dbReference>
<keyword evidence="8" id="KW-1185">Reference proteome</keyword>
<evidence type="ECO:0000256" key="3">
    <source>
        <dbReference type="SAM" id="MobiDB-lite"/>
    </source>
</evidence>
<dbReference type="InterPro" id="IPR050361">
    <property type="entry name" value="MPP/UQCRC_Complex"/>
</dbReference>
<dbReference type="EMBL" id="CP020083">
    <property type="protein sequence ID" value="ASR52819.1"/>
    <property type="molecule type" value="Genomic_DNA"/>
</dbReference>
<dbReference type="InterPro" id="IPR011249">
    <property type="entry name" value="Metalloenz_LuxS/M16"/>
</dbReference>
<proteinExistence type="inferred from homology"/>
<evidence type="ECO:0000259" key="6">
    <source>
        <dbReference type="Pfam" id="PF05193"/>
    </source>
</evidence>
<accession>A0ABM6MA29</accession>